<dbReference type="EMBL" id="CAJOBD010006773">
    <property type="protein sequence ID" value="CAF4069789.1"/>
    <property type="molecule type" value="Genomic_DNA"/>
</dbReference>
<feature type="region of interest" description="Disordered" evidence="1">
    <location>
        <begin position="1"/>
        <end position="26"/>
    </location>
</feature>
<dbReference type="AlphaFoldDB" id="A0A819TTN3"/>
<feature type="non-terminal residue" evidence="5">
    <location>
        <position position="1"/>
    </location>
</feature>
<dbReference type="Proteomes" id="UP000663882">
    <property type="component" value="Unassembled WGS sequence"/>
</dbReference>
<organism evidence="5 6">
    <name type="scientific">Rotaria sordida</name>
    <dbReference type="NCBI Taxonomy" id="392033"/>
    <lineage>
        <taxon>Eukaryota</taxon>
        <taxon>Metazoa</taxon>
        <taxon>Spiralia</taxon>
        <taxon>Gnathifera</taxon>
        <taxon>Rotifera</taxon>
        <taxon>Eurotatoria</taxon>
        <taxon>Bdelloidea</taxon>
        <taxon>Philodinida</taxon>
        <taxon>Philodinidae</taxon>
        <taxon>Rotaria</taxon>
    </lineage>
</organism>
<dbReference type="Proteomes" id="UP000663836">
    <property type="component" value="Unassembled WGS sequence"/>
</dbReference>
<protein>
    <submittedName>
        <fullName evidence="5">Uncharacterized protein</fullName>
    </submittedName>
</protein>
<gene>
    <name evidence="5" type="ORF">JBS370_LOCUS30082</name>
    <name evidence="4" type="ORF">OTI717_LOCUS3888</name>
    <name evidence="2" type="ORF">RFH988_LOCUS16575</name>
    <name evidence="3" type="ORF">SEV965_LOCUS21016</name>
</gene>
<dbReference type="EMBL" id="CAJNOO010000854">
    <property type="protein sequence ID" value="CAF1047979.1"/>
    <property type="molecule type" value="Genomic_DNA"/>
</dbReference>
<evidence type="ECO:0000256" key="1">
    <source>
        <dbReference type="SAM" id="MobiDB-lite"/>
    </source>
</evidence>
<evidence type="ECO:0000313" key="2">
    <source>
        <dbReference type="EMBL" id="CAF1047979.1"/>
    </source>
</evidence>
<evidence type="ECO:0000313" key="5">
    <source>
        <dbReference type="EMBL" id="CAF4069789.1"/>
    </source>
</evidence>
<proteinExistence type="predicted"/>
<accession>A0A819TTN3</accession>
<sequence length="43" mass="4769">ESFTGNRLSLASNRTTSESVNHSNTLPVVIEEEPTFDWDSITS</sequence>
<dbReference type="Proteomes" id="UP000663823">
    <property type="component" value="Unassembled WGS sequence"/>
</dbReference>
<reference evidence="5" key="1">
    <citation type="submission" date="2021-02" db="EMBL/GenBank/DDBJ databases">
        <authorList>
            <person name="Nowell W R."/>
        </authorList>
    </citation>
    <scope>NUCLEOTIDE SEQUENCE</scope>
</reference>
<evidence type="ECO:0000313" key="4">
    <source>
        <dbReference type="EMBL" id="CAF3542763.1"/>
    </source>
</evidence>
<evidence type="ECO:0000313" key="6">
    <source>
        <dbReference type="Proteomes" id="UP000663836"/>
    </source>
</evidence>
<name>A0A819TTN3_9BILA</name>
<evidence type="ECO:0000313" key="3">
    <source>
        <dbReference type="EMBL" id="CAF1198675.1"/>
    </source>
</evidence>
<dbReference type="Proteomes" id="UP000663889">
    <property type="component" value="Unassembled WGS sequence"/>
</dbReference>
<comment type="caution">
    <text evidence="5">The sequence shown here is derived from an EMBL/GenBank/DDBJ whole genome shotgun (WGS) entry which is preliminary data.</text>
</comment>
<dbReference type="EMBL" id="CAJNOU010001402">
    <property type="protein sequence ID" value="CAF1198675.1"/>
    <property type="molecule type" value="Genomic_DNA"/>
</dbReference>
<dbReference type="EMBL" id="CAJOAX010000222">
    <property type="protein sequence ID" value="CAF3542763.1"/>
    <property type="molecule type" value="Genomic_DNA"/>
</dbReference>